<feature type="compositionally biased region" description="Polar residues" evidence="7">
    <location>
        <begin position="222"/>
        <end position="236"/>
    </location>
</feature>
<comment type="subcellular location">
    <subcellularLocation>
        <location evidence="1">Nucleus</location>
    </subcellularLocation>
</comment>
<dbReference type="PANTHER" id="PTHR31221:SF125">
    <property type="entry name" value="WRKY TRANSCRIPTION FACTOR 1"/>
    <property type="match status" value="1"/>
</dbReference>
<feature type="region of interest" description="Disordered" evidence="7">
    <location>
        <begin position="348"/>
        <end position="376"/>
    </location>
</feature>
<dbReference type="EMBL" id="JAAARO010000006">
    <property type="protein sequence ID" value="KAF5746140.1"/>
    <property type="molecule type" value="Genomic_DNA"/>
</dbReference>
<keyword evidence="10" id="KW-1185">Reference proteome</keyword>
<dbReference type="Proteomes" id="UP000593562">
    <property type="component" value="Unassembled WGS sequence"/>
</dbReference>
<feature type="domain" description="WRKY" evidence="8">
    <location>
        <begin position="289"/>
        <end position="354"/>
    </location>
</feature>
<dbReference type="InterPro" id="IPR003657">
    <property type="entry name" value="WRKY_dom"/>
</dbReference>
<keyword evidence="2" id="KW-0677">Repeat</keyword>
<evidence type="ECO:0000259" key="8">
    <source>
        <dbReference type="PROSITE" id="PS50811"/>
    </source>
</evidence>
<dbReference type="PANTHER" id="PTHR31221">
    <property type="entry name" value="WRKY TRANSCRIPTION FACTOR PROTEIN 1-RELATED"/>
    <property type="match status" value="1"/>
</dbReference>
<accession>A0A7J7DIE3</accession>
<feature type="region of interest" description="Disordered" evidence="7">
    <location>
        <begin position="432"/>
        <end position="467"/>
    </location>
</feature>
<keyword evidence="4" id="KW-0238">DNA-binding</keyword>
<gene>
    <name evidence="9" type="ORF">HS088_TW06G00305</name>
</gene>
<dbReference type="SMART" id="SM00774">
    <property type="entry name" value="WRKY"/>
    <property type="match status" value="2"/>
</dbReference>
<feature type="domain" description="WRKY" evidence="8">
    <location>
        <begin position="114"/>
        <end position="185"/>
    </location>
</feature>
<keyword evidence="3" id="KW-0805">Transcription regulation</keyword>
<protein>
    <submittedName>
        <fullName evidence="9">WRKY protein</fullName>
    </submittedName>
</protein>
<feature type="compositionally biased region" description="Polar residues" evidence="7">
    <location>
        <begin position="435"/>
        <end position="467"/>
    </location>
</feature>
<keyword evidence="5" id="KW-0804">Transcription</keyword>
<organism evidence="9 10">
    <name type="scientific">Tripterygium wilfordii</name>
    <name type="common">Thunder God vine</name>
    <dbReference type="NCBI Taxonomy" id="458696"/>
    <lineage>
        <taxon>Eukaryota</taxon>
        <taxon>Viridiplantae</taxon>
        <taxon>Streptophyta</taxon>
        <taxon>Embryophyta</taxon>
        <taxon>Tracheophyta</taxon>
        <taxon>Spermatophyta</taxon>
        <taxon>Magnoliopsida</taxon>
        <taxon>eudicotyledons</taxon>
        <taxon>Gunneridae</taxon>
        <taxon>Pentapetalae</taxon>
        <taxon>rosids</taxon>
        <taxon>fabids</taxon>
        <taxon>Celastrales</taxon>
        <taxon>Celastraceae</taxon>
        <taxon>Tripterygium</taxon>
    </lineage>
</organism>
<comment type="caution">
    <text evidence="9">The sequence shown here is derived from an EMBL/GenBank/DDBJ whole genome shotgun (WGS) entry which is preliminary data.</text>
</comment>
<dbReference type="InParanoid" id="A0A7J7DIE3"/>
<evidence type="ECO:0000256" key="4">
    <source>
        <dbReference type="ARBA" id="ARBA00023125"/>
    </source>
</evidence>
<dbReference type="AlphaFoldDB" id="A0A7J7DIE3"/>
<feature type="region of interest" description="Disordered" evidence="7">
    <location>
        <begin position="1"/>
        <end position="73"/>
    </location>
</feature>
<dbReference type="GO" id="GO:0003700">
    <property type="term" value="F:DNA-binding transcription factor activity"/>
    <property type="evidence" value="ECO:0007669"/>
    <property type="project" value="InterPro"/>
</dbReference>
<sequence length="467" mass="51005">MVSSGETRNEVASDDLLQVGEPDASEPILDDVSKSNISQRIPESGIHSSQSNLEGRSAHTIPEKASQEPDAGIHILRIDQEGSISAIPKKVSESPDEGSIALQSSQQGSAPPIIREKVSEDGYHWRKYGQKHVKSSQKVVKGNELIRSYYRCSHPRCLVKKQLEISSDGRIIHTISFGHHDHPKPRDNLPVDGGVVLSIEEKRDDPSLSGMEDSQKPHEIEPTNTPQLSTVASNNDVKGALSDSNRTRFEVDIGDSPGAKRTKKGDRKGDAILVGKSTSGPRTVVETLSQVDIINDGYRWRKYGQKLVKGSPNPRSYYRCSTYGCLAKKHIERAAHNPALVITTYDGQHDHDSSPAMTVTHDPASSDTNNRGESGTKLMESFTNCLDMVVSHTDRIVNAEPKQQVKSKSRKLERSGVANFDMVSHSCMAHECKSNGKNNVKSASSEVNNASDLDMASHSSSGSKSVR</sequence>
<feature type="compositionally biased region" description="Polar residues" evidence="7">
    <location>
        <begin position="363"/>
        <end position="373"/>
    </location>
</feature>
<dbReference type="GO" id="GO:0043565">
    <property type="term" value="F:sequence-specific DNA binding"/>
    <property type="evidence" value="ECO:0007669"/>
    <property type="project" value="InterPro"/>
</dbReference>
<keyword evidence="6" id="KW-0539">Nucleus</keyword>
<dbReference type="PROSITE" id="PS50811">
    <property type="entry name" value="WRKY"/>
    <property type="match status" value="2"/>
</dbReference>
<evidence type="ECO:0000256" key="1">
    <source>
        <dbReference type="ARBA" id="ARBA00004123"/>
    </source>
</evidence>
<dbReference type="Gene3D" id="2.20.25.80">
    <property type="entry name" value="WRKY domain"/>
    <property type="match status" value="2"/>
</dbReference>
<evidence type="ECO:0000256" key="3">
    <source>
        <dbReference type="ARBA" id="ARBA00023015"/>
    </source>
</evidence>
<dbReference type="InterPro" id="IPR044810">
    <property type="entry name" value="WRKY_plant"/>
</dbReference>
<evidence type="ECO:0000313" key="9">
    <source>
        <dbReference type="EMBL" id="KAF5746140.1"/>
    </source>
</evidence>
<name>A0A7J7DIE3_TRIWF</name>
<dbReference type="FunFam" id="2.20.25.80:FF:000006">
    <property type="entry name" value="WRKY transcription factor"/>
    <property type="match status" value="1"/>
</dbReference>
<proteinExistence type="predicted"/>
<dbReference type="SUPFAM" id="SSF118290">
    <property type="entry name" value="WRKY DNA-binding domain"/>
    <property type="match status" value="2"/>
</dbReference>
<dbReference type="InterPro" id="IPR036576">
    <property type="entry name" value="WRKY_dom_sf"/>
</dbReference>
<feature type="region of interest" description="Disordered" evidence="7">
    <location>
        <begin position="201"/>
        <end position="270"/>
    </location>
</feature>
<evidence type="ECO:0000256" key="2">
    <source>
        <dbReference type="ARBA" id="ARBA00022737"/>
    </source>
</evidence>
<evidence type="ECO:0000256" key="6">
    <source>
        <dbReference type="ARBA" id="ARBA00023242"/>
    </source>
</evidence>
<dbReference type="Pfam" id="PF03106">
    <property type="entry name" value="WRKY"/>
    <property type="match status" value="2"/>
</dbReference>
<evidence type="ECO:0000256" key="5">
    <source>
        <dbReference type="ARBA" id="ARBA00023163"/>
    </source>
</evidence>
<evidence type="ECO:0000256" key="7">
    <source>
        <dbReference type="SAM" id="MobiDB-lite"/>
    </source>
</evidence>
<feature type="region of interest" description="Disordered" evidence="7">
    <location>
        <begin position="89"/>
        <end position="113"/>
    </location>
</feature>
<evidence type="ECO:0000313" key="10">
    <source>
        <dbReference type="Proteomes" id="UP000593562"/>
    </source>
</evidence>
<dbReference type="GO" id="GO:0005634">
    <property type="term" value="C:nucleus"/>
    <property type="evidence" value="ECO:0007669"/>
    <property type="project" value="UniProtKB-SubCell"/>
</dbReference>
<reference evidence="9 10" key="1">
    <citation type="journal article" date="2020" name="Nat. Commun.">
        <title>Genome of Tripterygium wilfordii and identification of cytochrome P450 involved in triptolide biosynthesis.</title>
        <authorList>
            <person name="Tu L."/>
            <person name="Su P."/>
            <person name="Zhang Z."/>
            <person name="Gao L."/>
            <person name="Wang J."/>
            <person name="Hu T."/>
            <person name="Zhou J."/>
            <person name="Zhang Y."/>
            <person name="Zhao Y."/>
            <person name="Liu Y."/>
            <person name="Song Y."/>
            <person name="Tong Y."/>
            <person name="Lu Y."/>
            <person name="Yang J."/>
            <person name="Xu C."/>
            <person name="Jia M."/>
            <person name="Peters R.J."/>
            <person name="Huang L."/>
            <person name="Gao W."/>
        </authorList>
    </citation>
    <scope>NUCLEOTIDE SEQUENCE [LARGE SCALE GENOMIC DNA]</scope>
    <source>
        <strain evidence="10">cv. XIE 37</strain>
        <tissue evidence="9">Leaf</tissue>
    </source>
</reference>
<feature type="compositionally biased region" description="Polar residues" evidence="7">
    <location>
        <begin position="34"/>
        <end position="54"/>
    </location>
</feature>